<dbReference type="SMART" id="SM00091">
    <property type="entry name" value="PAS"/>
    <property type="match status" value="2"/>
</dbReference>
<dbReference type="CDD" id="cd00130">
    <property type="entry name" value="PAS"/>
    <property type="match status" value="2"/>
</dbReference>
<dbReference type="OMA" id="QEYHDGS"/>
<dbReference type="OrthoDB" id="2015534at2759"/>
<dbReference type="SMART" id="SM00387">
    <property type="entry name" value="HATPase_c"/>
    <property type="match status" value="1"/>
</dbReference>
<evidence type="ECO:0000313" key="16">
    <source>
        <dbReference type="Proteomes" id="UP000195402"/>
    </source>
</evidence>
<dbReference type="PROSITE" id="PS50112">
    <property type="entry name" value="PAS"/>
    <property type="match status" value="2"/>
</dbReference>
<comment type="similarity">
    <text evidence="1 9">Belongs to the phytochrome family.</text>
</comment>
<dbReference type="Gene3D" id="3.30.450.270">
    <property type="match status" value="1"/>
</dbReference>
<dbReference type="FunFam" id="3.30.450.20:FF:000034">
    <property type="entry name" value="Phytochrome"/>
    <property type="match status" value="1"/>
</dbReference>
<keyword evidence="3 9" id="KW-0600">Photoreceptor protein</keyword>
<dbReference type="PANTHER" id="PTHR47876">
    <property type="entry name" value="OS08G0260000 PROTEIN"/>
    <property type="match status" value="1"/>
</dbReference>
<gene>
    <name evidence="15" type="ORF">BVC80_1663g37</name>
</gene>
<dbReference type="STRING" id="56857.A0A200RBP4"/>
<dbReference type="GO" id="GO:0000155">
    <property type="term" value="F:phosphorelay sensor kinase activity"/>
    <property type="evidence" value="ECO:0007669"/>
    <property type="project" value="InterPro"/>
</dbReference>
<dbReference type="PANTHER" id="PTHR47876:SF3">
    <property type="entry name" value="PHYTOCHROME 1"/>
    <property type="match status" value="1"/>
</dbReference>
<sequence length="1122" mass="124858">MSSKSNRPTSSRSGSVQSRHTARVAAQTSADAKLHTDYEESERLFNYSSSIDYNISSADSNVPSSTVSAYLQKLQRSKLIQPFGCLIVVEEQNFTVLAYSENAPEMLDLTPHAVPNIEQKEALAIGTDARTLFRSLSAAALQKATNFAEVNLLNPILVHCRNSGKPFYAILHRIVVGFVIDLEPVNPVDVPVTAAGALKSYKLAAKAISRLQSLPSGNIPLLCDVLAREVSELTGYDRVMVYKFHEDEHGEVVSECKKSDLEPYLGLHYPATDIPQASRFLFLKNKVRMICDCSAVPVKVIEDEKLAQSLSLCGSTLRAPHGCHALYMANMGSIASLVMSVTINEDDDELESEKEKGRKLWGLVVCHHTNPRFVPFPLRYACEFLVQVFGIQLNKEVELAVQMREKHVLRTQSMLCDMLLRDAPVGIFTQSPNVMDLVKCDGAALFYKNKFWLLGTTPTEGQIRDITRWLLDYHDGTTGLSTDSLMEAGYPGASALGDAVCGMAAINITSKDFLFWFRSQTAKEFKWGGAKHDPVDKDDVRKMNPRSSFNAFLEVVKWRSVPWEDVEMDAIHSLQLILRESLQSEIENDVKAIVNAPVEDTRVQGMDELCTVTNEMVRLIETASVPILAVDASGNVNGWNTKAAELTGLHAQQAIGMPLVHLVEDDSVEVVKNVLSLSLHGKEEKNIEIKLKTFERQEVNGPVILVVNACCSRDIKENVVGVCFVGQDVTGQKMVMDKYTRIKGDYVTIVQNPSELIPPIFMIDESGCCFEWNGAMQKLTGVKREEAINRILVGELFGLHNFGCRVKDEDTLTKLKILLNGVIGGQDGDKLLFGFFDRHGKYVDALISANKRTDAEGRITGVLCFLHVASPELQHALQLQSMSEYASMNSLKELAYVRQEIRNPLHGIMFTHGIMAASELTAEQNQLLRKRTLCQEQLAKILSDVDLESIEECYLEMNISEFNLGEALETVIIQGTPLSQERHVQLICDLPSEVSSLFLYGDNLRLQQVLSNFLTNAIKFTPASEESSVFFSVIPRKERIATGVHIVHLEFRIGHSAPGIPEALIQEMFHHSQGVSREGLGLYISQKLLNIMKGTIQYLREAQTSSFIILVEFPLARQSEPR</sequence>
<accession>A0A200RBP4</accession>
<dbReference type="Gene3D" id="3.30.450.40">
    <property type="match status" value="1"/>
</dbReference>
<dbReference type="PIRSF" id="PIRSF000084">
    <property type="entry name" value="Phytochrome"/>
    <property type="match status" value="1"/>
</dbReference>
<dbReference type="GO" id="GO:0006355">
    <property type="term" value="P:regulation of DNA-templated transcription"/>
    <property type="evidence" value="ECO:0007669"/>
    <property type="project" value="InterPro"/>
</dbReference>
<dbReference type="GO" id="GO:0009881">
    <property type="term" value="F:photoreceptor activity"/>
    <property type="evidence" value="ECO:0007669"/>
    <property type="project" value="UniProtKB-KW"/>
</dbReference>
<keyword evidence="16" id="KW-1185">Reference proteome</keyword>
<dbReference type="InterPro" id="IPR000014">
    <property type="entry name" value="PAS"/>
</dbReference>
<dbReference type="CDD" id="cd16932">
    <property type="entry name" value="HATPase_Phy-like"/>
    <property type="match status" value="1"/>
</dbReference>
<organism evidence="15 16">
    <name type="scientific">Macleaya cordata</name>
    <name type="common">Five-seeded plume-poppy</name>
    <name type="synonym">Bocconia cordata</name>
    <dbReference type="NCBI Taxonomy" id="56857"/>
    <lineage>
        <taxon>Eukaryota</taxon>
        <taxon>Viridiplantae</taxon>
        <taxon>Streptophyta</taxon>
        <taxon>Embryophyta</taxon>
        <taxon>Tracheophyta</taxon>
        <taxon>Spermatophyta</taxon>
        <taxon>Magnoliopsida</taxon>
        <taxon>Ranunculales</taxon>
        <taxon>Papaveraceae</taxon>
        <taxon>Papaveroideae</taxon>
        <taxon>Macleaya</taxon>
    </lineage>
</organism>
<dbReference type="SUPFAM" id="SSF55785">
    <property type="entry name" value="PYP-like sensor domain (PAS domain)"/>
    <property type="match status" value="3"/>
</dbReference>
<dbReference type="CDD" id="cd00082">
    <property type="entry name" value="HisKA"/>
    <property type="match status" value="1"/>
</dbReference>
<dbReference type="SMART" id="SM00388">
    <property type="entry name" value="HisKA"/>
    <property type="match status" value="1"/>
</dbReference>
<dbReference type="PRINTS" id="PR01033">
    <property type="entry name" value="PHYTOCHROME"/>
</dbReference>
<dbReference type="InterPro" id="IPR013515">
    <property type="entry name" value="Phytochrome_cen-reg"/>
</dbReference>
<dbReference type="InterPro" id="IPR013767">
    <property type="entry name" value="PAS_fold"/>
</dbReference>
<keyword evidence="4 9" id="KW-0716">Sensory transduction</keyword>
<keyword evidence="5 9" id="KW-0157">Chromophore</keyword>
<dbReference type="Gene3D" id="3.30.565.10">
    <property type="entry name" value="Histidine kinase-like ATPase, C-terminal domain"/>
    <property type="match status" value="1"/>
</dbReference>
<feature type="compositionally biased region" description="Low complexity" evidence="11">
    <location>
        <begin position="1"/>
        <end position="15"/>
    </location>
</feature>
<dbReference type="InterPro" id="IPR044767">
    <property type="entry name" value="Phy_HATPase-like"/>
</dbReference>
<dbReference type="FunCoup" id="A0A200RBP4">
    <property type="interactions" value="470"/>
</dbReference>
<feature type="domain" description="Phytochrome chromophore attachment site" evidence="12">
    <location>
        <begin position="218"/>
        <end position="387"/>
    </location>
</feature>
<comment type="subunit">
    <text evidence="2">Homodimer.</text>
</comment>
<comment type="PTM">
    <text evidence="10">Contains one covalently linked phytochromobilin chromophore.</text>
</comment>
<dbReference type="Pfam" id="PF00989">
    <property type="entry name" value="PAS"/>
    <property type="match status" value="2"/>
</dbReference>
<dbReference type="InterPro" id="IPR003018">
    <property type="entry name" value="GAF"/>
</dbReference>
<dbReference type="Pfam" id="PF02518">
    <property type="entry name" value="HATPase_c"/>
    <property type="match status" value="1"/>
</dbReference>
<keyword evidence="6 9" id="KW-0805">Transcription regulation</keyword>
<dbReference type="GO" id="GO:0009585">
    <property type="term" value="P:red, far-red light phototransduction"/>
    <property type="evidence" value="ECO:0007669"/>
    <property type="project" value="InterPro"/>
</dbReference>
<dbReference type="FunFam" id="3.30.450.270:FF:000001">
    <property type="entry name" value="Phytochrome"/>
    <property type="match status" value="1"/>
</dbReference>
<dbReference type="FunFam" id="3.30.565.10:FF:000064">
    <property type="entry name" value="Phytochrome"/>
    <property type="match status" value="1"/>
</dbReference>
<proteinExistence type="inferred from homology"/>
<dbReference type="EMBL" id="MVGT01000146">
    <property type="protein sequence ID" value="OVA20145.1"/>
    <property type="molecule type" value="Genomic_DNA"/>
</dbReference>
<dbReference type="Pfam" id="PF08446">
    <property type="entry name" value="PAS_2"/>
    <property type="match status" value="1"/>
</dbReference>
<evidence type="ECO:0000259" key="13">
    <source>
        <dbReference type="PROSITE" id="PS50109"/>
    </source>
</evidence>
<dbReference type="GO" id="GO:0009584">
    <property type="term" value="P:detection of visible light"/>
    <property type="evidence" value="ECO:0007669"/>
    <property type="project" value="InterPro"/>
</dbReference>
<dbReference type="InterPro" id="IPR035965">
    <property type="entry name" value="PAS-like_dom_sf"/>
</dbReference>
<dbReference type="PROSITE" id="PS00245">
    <property type="entry name" value="PHYTOCHROME_1"/>
    <property type="match status" value="1"/>
</dbReference>
<dbReference type="PROSITE" id="PS50046">
    <property type="entry name" value="PHYTOCHROME_2"/>
    <property type="match status" value="1"/>
</dbReference>
<dbReference type="InterPro" id="IPR003661">
    <property type="entry name" value="HisK_dim/P_dom"/>
</dbReference>
<feature type="domain" description="PAS" evidence="14">
    <location>
        <begin position="742"/>
        <end position="797"/>
    </location>
</feature>
<evidence type="ECO:0000256" key="1">
    <source>
        <dbReference type="ARBA" id="ARBA00008235"/>
    </source>
</evidence>
<dbReference type="InterPro" id="IPR016132">
    <property type="entry name" value="Phyto_chromo_attachment"/>
</dbReference>
<evidence type="ECO:0000256" key="6">
    <source>
        <dbReference type="ARBA" id="ARBA00023015"/>
    </source>
</evidence>
<feature type="domain" description="PAS" evidence="14">
    <location>
        <begin position="612"/>
        <end position="682"/>
    </location>
</feature>
<dbReference type="InterPro" id="IPR013516">
    <property type="entry name" value="Phyto_chromo_BS"/>
</dbReference>
<dbReference type="InterPro" id="IPR003594">
    <property type="entry name" value="HATPase_dom"/>
</dbReference>
<dbReference type="PROSITE" id="PS50109">
    <property type="entry name" value="HIS_KIN"/>
    <property type="match status" value="1"/>
</dbReference>
<evidence type="ECO:0000256" key="9">
    <source>
        <dbReference type="PIRNR" id="PIRNR000084"/>
    </source>
</evidence>
<dbReference type="Gene3D" id="3.30.450.20">
    <property type="entry name" value="PAS domain"/>
    <property type="match status" value="3"/>
</dbReference>
<evidence type="ECO:0000256" key="5">
    <source>
        <dbReference type="ARBA" id="ARBA00022991"/>
    </source>
</evidence>
<evidence type="ECO:0000256" key="10">
    <source>
        <dbReference type="PIRSR" id="PIRSR000084-50"/>
    </source>
</evidence>
<dbReference type="InParanoid" id="A0A200RBP4"/>
<dbReference type="FunFam" id="3.30.450.20:FF:000039">
    <property type="entry name" value="Phytochrome"/>
    <property type="match status" value="1"/>
</dbReference>
<dbReference type="InterPro" id="IPR036890">
    <property type="entry name" value="HATPase_C_sf"/>
</dbReference>
<dbReference type="InterPro" id="IPR013654">
    <property type="entry name" value="PAS_2"/>
</dbReference>
<dbReference type="GO" id="GO:0017006">
    <property type="term" value="P:protein-tetrapyrrole linkage"/>
    <property type="evidence" value="ECO:0007669"/>
    <property type="project" value="InterPro"/>
</dbReference>
<keyword evidence="8 9" id="KW-0675">Receptor</keyword>
<dbReference type="AlphaFoldDB" id="A0A200RBP4"/>
<dbReference type="InterPro" id="IPR001294">
    <property type="entry name" value="Phytochrome"/>
</dbReference>
<evidence type="ECO:0000256" key="11">
    <source>
        <dbReference type="SAM" id="MobiDB-lite"/>
    </source>
</evidence>
<dbReference type="InterPro" id="IPR012129">
    <property type="entry name" value="Phytochrome_A-E"/>
</dbReference>
<feature type="region of interest" description="Disordered" evidence="11">
    <location>
        <begin position="1"/>
        <end position="35"/>
    </location>
</feature>
<reference evidence="15 16" key="1">
    <citation type="journal article" date="2017" name="Mol. Plant">
        <title>The Genome of Medicinal Plant Macleaya cordata Provides New Insights into Benzylisoquinoline Alkaloids Metabolism.</title>
        <authorList>
            <person name="Liu X."/>
            <person name="Liu Y."/>
            <person name="Huang P."/>
            <person name="Ma Y."/>
            <person name="Qing Z."/>
            <person name="Tang Q."/>
            <person name="Cao H."/>
            <person name="Cheng P."/>
            <person name="Zheng Y."/>
            <person name="Yuan Z."/>
            <person name="Zhou Y."/>
            <person name="Liu J."/>
            <person name="Tang Z."/>
            <person name="Zhuo Y."/>
            <person name="Zhang Y."/>
            <person name="Yu L."/>
            <person name="Huang J."/>
            <person name="Yang P."/>
            <person name="Peng Q."/>
            <person name="Zhang J."/>
            <person name="Jiang W."/>
            <person name="Zhang Z."/>
            <person name="Lin K."/>
            <person name="Ro D.K."/>
            <person name="Chen X."/>
            <person name="Xiong X."/>
            <person name="Shang Y."/>
            <person name="Huang S."/>
            <person name="Zeng J."/>
        </authorList>
    </citation>
    <scope>NUCLEOTIDE SEQUENCE [LARGE SCALE GENOMIC DNA]</scope>
    <source>
        <strain evidence="16">cv. BLH2017</strain>
        <tissue evidence="15">Root</tissue>
    </source>
</reference>
<dbReference type="Pfam" id="PF00360">
    <property type="entry name" value="PHY"/>
    <property type="match status" value="1"/>
</dbReference>
<evidence type="ECO:0000259" key="12">
    <source>
        <dbReference type="PROSITE" id="PS50046"/>
    </source>
</evidence>
<dbReference type="InterPro" id="IPR043150">
    <property type="entry name" value="Phytochrome_PHY_sf"/>
</dbReference>
<evidence type="ECO:0000256" key="7">
    <source>
        <dbReference type="ARBA" id="ARBA00023163"/>
    </source>
</evidence>
<evidence type="ECO:0000259" key="14">
    <source>
        <dbReference type="PROSITE" id="PS50112"/>
    </source>
</evidence>
<comment type="function">
    <text evidence="9">Regulatory photoreceptor which exists in two forms that are reversibly interconvertible by light: the Pr form that absorbs maximally in the red region of the spectrum and the Pfr form that absorbs maximally in the far-red region.</text>
</comment>
<dbReference type="Pfam" id="PF00512">
    <property type="entry name" value="HisKA"/>
    <property type="match status" value="1"/>
</dbReference>
<evidence type="ECO:0000256" key="3">
    <source>
        <dbReference type="ARBA" id="ARBA00022543"/>
    </source>
</evidence>
<dbReference type="InterPro" id="IPR005467">
    <property type="entry name" value="His_kinase_dom"/>
</dbReference>
<comment type="caution">
    <text evidence="15">The sequence shown here is derived from an EMBL/GenBank/DDBJ whole genome shotgun (WGS) entry which is preliminary data.</text>
</comment>
<dbReference type="SMART" id="SM00065">
    <property type="entry name" value="GAF"/>
    <property type="match status" value="1"/>
</dbReference>
<name>A0A200RBP4_MACCD</name>
<dbReference type="InterPro" id="IPR029016">
    <property type="entry name" value="GAF-like_dom_sf"/>
</dbReference>
<feature type="domain" description="Histidine kinase" evidence="13">
    <location>
        <begin position="896"/>
        <end position="1117"/>
    </location>
</feature>
<dbReference type="NCBIfam" id="TIGR00229">
    <property type="entry name" value="sensory_box"/>
    <property type="match status" value="1"/>
</dbReference>
<dbReference type="SUPFAM" id="SSF55874">
    <property type="entry name" value="ATPase domain of HSP90 chaperone/DNA topoisomerase II/histidine kinase"/>
    <property type="match status" value="1"/>
</dbReference>
<protein>
    <recommendedName>
        <fullName evidence="9">Phytochrome</fullName>
    </recommendedName>
</protein>
<evidence type="ECO:0000256" key="4">
    <source>
        <dbReference type="ARBA" id="ARBA00022606"/>
    </source>
</evidence>
<keyword evidence="7 9" id="KW-0804">Transcription</keyword>
<dbReference type="SUPFAM" id="SSF55781">
    <property type="entry name" value="GAF domain-like"/>
    <property type="match status" value="2"/>
</dbReference>
<evidence type="ECO:0000256" key="2">
    <source>
        <dbReference type="ARBA" id="ARBA00011738"/>
    </source>
</evidence>
<dbReference type="Pfam" id="PF01590">
    <property type="entry name" value="GAF"/>
    <property type="match status" value="1"/>
</dbReference>
<dbReference type="Proteomes" id="UP000195402">
    <property type="component" value="Unassembled WGS sequence"/>
</dbReference>
<feature type="binding site" description="covalent" evidence="10">
    <location>
        <position position="323"/>
    </location>
    <ligand>
        <name>phytochromobilin</name>
        <dbReference type="ChEBI" id="CHEBI:189064"/>
    </ligand>
</feature>
<dbReference type="GO" id="GO:0042803">
    <property type="term" value="F:protein homodimerization activity"/>
    <property type="evidence" value="ECO:0007669"/>
    <property type="project" value="InterPro"/>
</dbReference>
<evidence type="ECO:0000313" key="15">
    <source>
        <dbReference type="EMBL" id="OVA20145.1"/>
    </source>
</evidence>
<evidence type="ECO:0000256" key="8">
    <source>
        <dbReference type="ARBA" id="ARBA00023170"/>
    </source>
</evidence>